<evidence type="ECO:0000313" key="5">
    <source>
        <dbReference type="EMBL" id="REG37333.1"/>
    </source>
</evidence>
<dbReference type="SUPFAM" id="SSF54631">
    <property type="entry name" value="CBS-domain pair"/>
    <property type="match status" value="1"/>
</dbReference>
<dbReference type="PROSITE" id="PS51371">
    <property type="entry name" value="CBS"/>
    <property type="match status" value="2"/>
</dbReference>
<feature type="domain" description="CBS" evidence="3">
    <location>
        <begin position="77"/>
        <end position="134"/>
    </location>
</feature>
<dbReference type="KEGG" id="age:AA314_06232"/>
<dbReference type="EMBL" id="CP011509">
    <property type="protein sequence ID" value="AKJ04606.1"/>
    <property type="molecule type" value="Genomic_DNA"/>
</dbReference>
<dbReference type="Proteomes" id="UP000035579">
    <property type="component" value="Chromosome"/>
</dbReference>
<dbReference type="CDD" id="cd04584">
    <property type="entry name" value="CBS_pair_AcuB_like"/>
    <property type="match status" value="1"/>
</dbReference>
<dbReference type="Proteomes" id="UP000256345">
    <property type="component" value="Unassembled WGS sequence"/>
</dbReference>
<evidence type="ECO:0000256" key="1">
    <source>
        <dbReference type="ARBA" id="ARBA00023122"/>
    </source>
</evidence>
<dbReference type="InterPro" id="IPR046342">
    <property type="entry name" value="CBS_dom_sf"/>
</dbReference>
<keyword evidence="7" id="KW-1185">Reference proteome</keyword>
<reference evidence="4 6" key="1">
    <citation type="submission" date="2015-05" db="EMBL/GenBank/DDBJ databases">
        <title>Genome assembly of Archangium gephyra DSM 2261.</title>
        <authorList>
            <person name="Sharma G."/>
            <person name="Subramanian S."/>
        </authorList>
    </citation>
    <scope>NUCLEOTIDE SEQUENCE [LARGE SCALE GENOMIC DNA]</scope>
    <source>
        <strain evidence="4 6">DSM 2261</strain>
    </source>
</reference>
<evidence type="ECO:0000256" key="2">
    <source>
        <dbReference type="PROSITE-ProRule" id="PRU00703"/>
    </source>
</evidence>
<dbReference type="Gene3D" id="3.10.580.10">
    <property type="entry name" value="CBS-domain"/>
    <property type="match status" value="1"/>
</dbReference>
<dbReference type="PANTHER" id="PTHR43080">
    <property type="entry name" value="CBS DOMAIN-CONTAINING PROTEIN CBSX3, MITOCHONDRIAL"/>
    <property type="match status" value="1"/>
</dbReference>
<evidence type="ECO:0000313" key="4">
    <source>
        <dbReference type="EMBL" id="AKJ04606.1"/>
    </source>
</evidence>
<dbReference type="AlphaFoldDB" id="A0AAC8THJ1"/>
<gene>
    <name evidence="4" type="ORF">AA314_06232</name>
    <name evidence="5" type="ORF">ATI61_101316</name>
</gene>
<dbReference type="PANTHER" id="PTHR43080:SF2">
    <property type="entry name" value="CBS DOMAIN-CONTAINING PROTEIN"/>
    <property type="match status" value="1"/>
</dbReference>
<evidence type="ECO:0000313" key="6">
    <source>
        <dbReference type="Proteomes" id="UP000035579"/>
    </source>
</evidence>
<dbReference type="SMART" id="SM00116">
    <property type="entry name" value="CBS"/>
    <property type="match status" value="2"/>
</dbReference>
<protein>
    <submittedName>
        <fullName evidence="4">CBS domain protein</fullName>
    </submittedName>
    <submittedName>
        <fullName evidence="5">CBS domain-containing protein</fullName>
    </submittedName>
</protein>
<dbReference type="InterPro" id="IPR000644">
    <property type="entry name" value="CBS_dom"/>
</dbReference>
<sequence length="145" mass="15838">MQTVGELMTRSSLVTITETQNLAMAEDLLRLHRIRHLPVVRGGKLVGLVTHRDLLKAAAKGGGADPAKQPLWASDVMVRDVRTVTADTSTREAVKMMLDNKFGCLPVVGADGTLIGILTEADMVRFAQHLIEDMDRRSLAAEYEA</sequence>
<dbReference type="InterPro" id="IPR051257">
    <property type="entry name" value="Diverse_CBS-Domain"/>
</dbReference>
<organism evidence="4 6">
    <name type="scientific">Archangium gephyra</name>
    <dbReference type="NCBI Taxonomy" id="48"/>
    <lineage>
        <taxon>Bacteria</taxon>
        <taxon>Pseudomonadati</taxon>
        <taxon>Myxococcota</taxon>
        <taxon>Myxococcia</taxon>
        <taxon>Myxococcales</taxon>
        <taxon>Cystobacterineae</taxon>
        <taxon>Archangiaceae</taxon>
        <taxon>Archangium</taxon>
    </lineage>
</organism>
<dbReference type="Pfam" id="PF00571">
    <property type="entry name" value="CBS"/>
    <property type="match status" value="2"/>
</dbReference>
<dbReference type="EMBL" id="QUMU01000001">
    <property type="protein sequence ID" value="REG37333.1"/>
    <property type="molecule type" value="Genomic_DNA"/>
</dbReference>
<reference evidence="5 7" key="2">
    <citation type="submission" date="2018-08" db="EMBL/GenBank/DDBJ databases">
        <title>Genomic Encyclopedia of Archaeal and Bacterial Type Strains, Phase II (KMG-II): from individual species to whole genera.</title>
        <authorList>
            <person name="Goeker M."/>
        </authorList>
    </citation>
    <scope>NUCLEOTIDE SEQUENCE [LARGE SCALE GENOMIC DNA]</scope>
    <source>
        <strain evidence="5 7">DSM 2261</strain>
    </source>
</reference>
<keyword evidence="1 2" id="KW-0129">CBS domain</keyword>
<feature type="domain" description="CBS" evidence="3">
    <location>
        <begin position="8"/>
        <end position="66"/>
    </location>
</feature>
<evidence type="ECO:0000259" key="3">
    <source>
        <dbReference type="PROSITE" id="PS51371"/>
    </source>
</evidence>
<evidence type="ECO:0000313" key="7">
    <source>
        <dbReference type="Proteomes" id="UP000256345"/>
    </source>
</evidence>
<proteinExistence type="predicted"/>
<accession>A0AAC8THJ1</accession>
<name>A0AAC8THJ1_9BACT</name>